<dbReference type="RefSeq" id="WP_138659850.1">
    <property type="nucleotide sequence ID" value="NZ_VATY01000005.1"/>
</dbReference>
<evidence type="ECO:0000313" key="3">
    <source>
        <dbReference type="Proteomes" id="UP000310314"/>
    </source>
</evidence>
<accession>A0A5S3Q900</accession>
<feature type="chain" id="PRO_5024421672" evidence="1">
    <location>
        <begin position="28"/>
        <end position="164"/>
    </location>
</feature>
<dbReference type="PANTHER" id="PTHR34309:SF1">
    <property type="entry name" value="PROTEIN GLCG"/>
    <property type="match status" value="1"/>
</dbReference>
<dbReference type="InterPro" id="IPR052517">
    <property type="entry name" value="GlcG_carb_metab_protein"/>
</dbReference>
<feature type="signal peptide" evidence="1">
    <location>
        <begin position="1"/>
        <end position="27"/>
    </location>
</feature>
<dbReference type="InterPro" id="IPR038084">
    <property type="entry name" value="PduO/GlcC-like_sf"/>
</dbReference>
<sequence>MKTKISISKSITSLLLLILINTGVVYAQTSTDISHEDALKAVLAAKEKAEQLDVLVNIAVVDAGANLKAFIRMDDSFLGSIDVAIKKAKTSRYFDINTGDLGKLTQPGGIIYNIELSNDGLVTFPGGVPIKNENGKIIGAIGVSGGTIEQDHDIASVGANAIIE</sequence>
<reference evidence="2 3" key="1">
    <citation type="submission" date="2019-05" db="EMBL/GenBank/DDBJ databases">
        <authorList>
            <person name="Zhang J.-Y."/>
            <person name="Feg X."/>
            <person name="Du Z.-J."/>
        </authorList>
    </citation>
    <scope>NUCLEOTIDE SEQUENCE [LARGE SCALE GENOMIC DNA]</scope>
    <source>
        <strain evidence="2 3">RZ26</strain>
    </source>
</reference>
<proteinExistence type="predicted"/>
<organism evidence="2 3">
    <name type="scientific">Maribacter algarum</name>
    <name type="common">ex Zhang et al. 2020</name>
    <dbReference type="NCBI Taxonomy" id="2578118"/>
    <lineage>
        <taxon>Bacteria</taxon>
        <taxon>Pseudomonadati</taxon>
        <taxon>Bacteroidota</taxon>
        <taxon>Flavobacteriia</taxon>
        <taxon>Flavobacteriales</taxon>
        <taxon>Flavobacteriaceae</taxon>
        <taxon>Maribacter</taxon>
    </lineage>
</organism>
<protein>
    <submittedName>
        <fullName evidence="2">Heme-binding protein</fullName>
    </submittedName>
</protein>
<keyword evidence="3" id="KW-1185">Reference proteome</keyword>
<gene>
    <name evidence="2" type="ORF">FEE95_20235</name>
</gene>
<evidence type="ECO:0000256" key="1">
    <source>
        <dbReference type="SAM" id="SignalP"/>
    </source>
</evidence>
<dbReference type="OrthoDB" id="9778896at2"/>
<dbReference type="EMBL" id="VATY01000005">
    <property type="protein sequence ID" value="TMM53391.1"/>
    <property type="molecule type" value="Genomic_DNA"/>
</dbReference>
<comment type="caution">
    <text evidence="2">The sequence shown here is derived from an EMBL/GenBank/DDBJ whole genome shotgun (WGS) entry which is preliminary data.</text>
</comment>
<dbReference type="InterPro" id="IPR005624">
    <property type="entry name" value="PduO/GlcC-like"/>
</dbReference>
<dbReference type="PANTHER" id="PTHR34309">
    <property type="entry name" value="SLR1406 PROTEIN"/>
    <property type="match status" value="1"/>
</dbReference>
<evidence type="ECO:0000313" key="2">
    <source>
        <dbReference type="EMBL" id="TMM53391.1"/>
    </source>
</evidence>
<dbReference type="AlphaFoldDB" id="A0A5S3Q900"/>
<dbReference type="Proteomes" id="UP000310314">
    <property type="component" value="Unassembled WGS sequence"/>
</dbReference>
<dbReference type="SUPFAM" id="SSF143744">
    <property type="entry name" value="GlcG-like"/>
    <property type="match status" value="1"/>
</dbReference>
<dbReference type="Pfam" id="PF03928">
    <property type="entry name" value="HbpS-like"/>
    <property type="match status" value="1"/>
</dbReference>
<name>A0A5S3Q900_9FLAO</name>
<keyword evidence="1" id="KW-0732">Signal</keyword>
<dbReference type="Gene3D" id="3.30.450.150">
    <property type="entry name" value="Haem-degrading domain"/>
    <property type="match status" value="1"/>
</dbReference>